<feature type="transmembrane region" description="Helical" evidence="1">
    <location>
        <begin position="282"/>
        <end position="302"/>
    </location>
</feature>
<feature type="transmembrane region" description="Helical" evidence="1">
    <location>
        <begin position="89"/>
        <end position="111"/>
    </location>
</feature>
<name>A0A2K4MTZ6_9NEIS</name>
<organism evidence="2 3">
    <name type="scientific">Chromobacterium sinusclupearum</name>
    <dbReference type="NCBI Taxonomy" id="2077146"/>
    <lineage>
        <taxon>Bacteria</taxon>
        <taxon>Pseudomonadati</taxon>
        <taxon>Pseudomonadota</taxon>
        <taxon>Betaproteobacteria</taxon>
        <taxon>Neisseriales</taxon>
        <taxon>Chromobacteriaceae</taxon>
        <taxon>Chromobacterium</taxon>
    </lineage>
</organism>
<keyword evidence="1" id="KW-0472">Membrane</keyword>
<feature type="transmembrane region" description="Helical" evidence="1">
    <location>
        <begin position="198"/>
        <end position="216"/>
    </location>
</feature>
<evidence type="ECO:0008006" key="4">
    <source>
        <dbReference type="Google" id="ProtNLM"/>
    </source>
</evidence>
<protein>
    <recommendedName>
        <fullName evidence="4">DUF3667 domain-containing protein</fullName>
    </recommendedName>
</protein>
<dbReference type="RefSeq" id="WP_103316628.1">
    <property type="nucleotide sequence ID" value="NZ_PPTF01000002.1"/>
</dbReference>
<dbReference type="Proteomes" id="UP000236416">
    <property type="component" value="Unassembled WGS sequence"/>
</dbReference>
<keyword evidence="3" id="KW-1185">Reference proteome</keyword>
<evidence type="ECO:0000313" key="3">
    <source>
        <dbReference type="Proteomes" id="UP000236416"/>
    </source>
</evidence>
<dbReference type="Pfam" id="PF12412">
    <property type="entry name" value="DUF3667"/>
    <property type="match status" value="1"/>
</dbReference>
<sequence length="304" mass="34188">MNKYRHVSKPEHCANCHHPVCGRFCPECGQKTHIEIPTLWEFIHEYLHHYVSLEGALTRSLWLLLAQPGRLTEEYLLGRRQRYVKPFQLYLTVSFIFFVLIGLAGGTMVHFDNSDPSLPKPALSKAAASDPEARAVLGDLLLADAGNGSVTVHTGNKLSDLWLKRWGDHLGKDFKRFREQPEEANAELMHSLRGHAPYVLFGLMPLFALLLLLAYFGRHRVYGMHLVFTLHFHAWLFLVLCLGLVLPTVSAGLFFAGTPVYLWLAQRRVYGGGKFAVALRTLGLLLIYTVLVCLGMAVLVLVSL</sequence>
<reference evidence="2 3" key="1">
    <citation type="submission" date="2018-01" db="EMBL/GenBank/DDBJ databases">
        <title>Genomic Sequence of Chromobacterium MWU13-2610 from wild cranberry bogs within the Cape Cod National Seashore.</title>
        <authorList>
            <person name="O'Hara-Hanley K."/>
            <person name="Soby S."/>
            <person name="Harrison A."/>
        </authorList>
    </citation>
    <scope>NUCLEOTIDE SEQUENCE [LARGE SCALE GENOMIC DNA]</scope>
    <source>
        <strain evidence="2 3">MWU13-2610</strain>
    </source>
</reference>
<dbReference type="InterPro" id="IPR022134">
    <property type="entry name" value="DUF3667"/>
</dbReference>
<evidence type="ECO:0000313" key="2">
    <source>
        <dbReference type="EMBL" id="POB00587.1"/>
    </source>
</evidence>
<accession>A0A2K4MTZ6</accession>
<keyword evidence="1" id="KW-1133">Transmembrane helix</keyword>
<dbReference type="EMBL" id="PPTF01000002">
    <property type="protein sequence ID" value="POB00587.1"/>
    <property type="molecule type" value="Genomic_DNA"/>
</dbReference>
<proteinExistence type="predicted"/>
<gene>
    <name evidence="2" type="ORF">C2134_00520</name>
</gene>
<feature type="transmembrane region" description="Helical" evidence="1">
    <location>
        <begin position="236"/>
        <end position="262"/>
    </location>
</feature>
<evidence type="ECO:0000256" key="1">
    <source>
        <dbReference type="SAM" id="Phobius"/>
    </source>
</evidence>
<dbReference type="AlphaFoldDB" id="A0A2K4MTZ6"/>
<keyword evidence="1" id="KW-0812">Transmembrane</keyword>
<comment type="caution">
    <text evidence="2">The sequence shown here is derived from an EMBL/GenBank/DDBJ whole genome shotgun (WGS) entry which is preliminary data.</text>
</comment>